<dbReference type="InterPro" id="IPR050570">
    <property type="entry name" value="Cell_wall_metabolism_enzyme"/>
</dbReference>
<dbReference type="InterPro" id="IPR018392">
    <property type="entry name" value="LysM"/>
</dbReference>
<reference evidence="6 7" key="1">
    <citation type="journal article" date="2019" name="Int. J. Syst. Evol. Microbiol.">
        <title>The Global Catalogue of Microorganisms (GCM) 10K type strain sequencing project: providing services to taxonomists for standard genome sequencing and annotation.</title>
        <authorList>
            <consortium name="The Broad Institute Genomics Platform"/>
            <consortium name="The Broad Institute Genome Sequencing Center for Infectious Disease"/>
            <person name="Wu L."/>
            <person name="Ma J."/>
        </authorList>
    </citation>
    <scope>NUCLEOTIDE SEQUENCE [LARGE SCALE GENOMIC DNA]</scope>
    <source>
        <strain evidence="6 7">JCM 15478</strain>
    </source>
</reference>
<accession>A0ABN2VQ17</accession>
<feature type="compositionally biased region" description="Low complexity" evidence="3">
    <location>
        <begin position="142"/>
        <end position="152"/>
    </location>
</feature>
<dbReference type="Pfam" id="PF01476">
    <property type="entry name" value="LysM"/>
    <property type="match status" value="1"/>
</dbReference>
<evidence type="ECO:0000313" key="7">
    <source>
        <dbReference type="Proteomes" id="UP001500016"/>
    </source>
</evidence>
<protein>
    <recommendedName>
        <fullName evidence="5">LysM domain-containing protein</fullName>
    </recommendedName>
</protein>
<evidence type="ECO:0000256" key="1">
    <source>
        <dbReference type="ARBA" id="ARBA00010830"/>
    </source>
</evidence>
<evidence type="ECO:0000313" key="6">
    <source>
        <dbReference type="EMBL" id="GAA2068584.1"/>
    </source>
</evidence>
<feature type="compositionally biased region" description="Low complexity" evidence="3">
    <location>
        <begin position="246"/>
        <end position="266"/>
    </location>
</feature>
<feature type="chain" id="PRO_5045036883" description="LysM domain-containing protein" evidence="4">
    <location>
        <begin position="40"/>
        <end position="400"/>
    </location>
</feature>
<dbReference type="PANTHER" id="PTHR21666:SF270">
    <property type="entry name" value="MUREIN HYDROLASE ACTIVATOR ENVC"/>
    <property type="match status" value="1"/>
</dbReference>
<dbReference type="Gene3D" id="2.70.70.10">
    <property type="entry name" value="Glucose Permease (Domain IIA)"/>
    <property type="match status" value="1"/>
</dbReference>
<dbReference type="InterPro" id="IPR036779">
    <property type="entry name" value="LysM_dom_sf"/>
</dbReference>
<dbReference type="SMART" id="SM00257">
    <property type="entry name" value="LysM"/>
    <property type="match status" value="1"/>
</dbReference>
<gene>
    <name evidence="6" type="ORF">GCM10009801_16940</name>
</gene>
<dbReference type="Gene3D" id="1.10.530.10">
    <property type="match status" value="1"/>
</dbReference>
<evidence type="ECO:0000256" key="2">
    <source>
        <dbReference type="ARBA" id="ARBA00022801"/>
    </source>
</evidence>
<keyword evidence="7" id="KW-1185">Reference proteome</keyword>
<name>A0ABN2VQ17_9ACTN</name>
<feature type="region of interest" description="Disordered" evidence="3">
    <location>
        <begin position="223"/>
        <end position="290"/>
    </location>
</feature>
<dbReference type="InterPro" id="IPR010618">
    <property type="entry name" value="RPF"/>
</dbReference>
<dbReference type="CDD" id="cd12797">
    <property type="entry name" value="M23_peptidase"/>
    <property type="match status" value="1"/>
</dbReference>
<organism evidence="6 7">
    <name type="scientific">Streptomyces albiaxialis</name>
    <dbReference type="NCBI Taxonomy" id="329523"/>
    <lineage>
        <taxon>Bacteria</taxon>
        <taxon>Bacillati</taxon>
        <taxon>Actinomycetota</taxon>
        <taxon>Actinomycetes</taxon>
        <taxon>Kitasatosporales</taxon>
        <taxon>Streptomycetaceae</taxon>
        <taxon>Streptomyces</taxon>
    </lineage>
</organism>
<feature type="compositionally biased region" description="Low complexity" evidence="3">
    <location>
        <begin position="224"/>
        <end position="234"/>
    </location>
</feature>
<proteinExistence type="inferred from homology"/>
<dbReference type="Pfam" id="PF01551">
    <property type="entry name" value="Peptidase_M23"/>
    <property type="match status" value="1"/>
</dbReference>
<keyword evidence="2" id="KW-0378">Hydrolase</keyword>
<dbReference type="Proteomes" id="UP001500016">
    <property type="component" value="Unassembled WGS sequence"/>
</dbReference>
<sequence length="400" mass="39802">MSGAHARKSRRLRIAASLALTAGGAGVVLPLVTAGQASAASVDTWEKVAQCESSGNWQANTGNGYYGGLQFNNSSWAAAGGTKYAPRADLATKDQQIATAEKLLAMQGPGAWACAGAGGLTSGGPKADVNPDGNAQSSTQNAAKPQQQAAPKPAQPKPAKPAQPAKPAPQTGGSAYVVKSGDTLHKIAAAHGVEGGWKAVYDKNRKAVGDNPNVIYPGLKLTVSGSSASSAPSDKGAKPQGSVSGPAKKAAPSAAQKSAPAAPSSSTGYVRPVPGGTSTPYQASGGSWSSGSHTGVDFTAASGTPVKSVAAGEVVQAGNGGAYGNQVVIKHADGKYTQYGHLSSVNVQVGQKVGAGSQIALSGSTGNSTGPHLHFEVRTGPDYGSDIDPVSYLRAHGISV</sequence>
<keyword evidence="4" id="KW-0732">Signal</keyword>
<dbReference type="SUPFAM" id="SSF53955">
    <property type="entry name" value="Lysozyme-like"/>
    <property type="match status" value="1"/>
</dbReference>
<dbReference type="SUPFAM" id="SSF51261">
    <property type="entry name" value="Duplicated hybrid motif"/>
    <property type="match status" value="1"/>
</dbReference>
<dbReference type="PROSITE" id="PS51782">
    <property type="entry name" value="LYSM"/>
    <property type="match status" value="1"/>
</dbReference>
<feature type="compositionally biased region" description="Pro residues" evidence="3">
    <location>
        <begin position="153"/>
        <end position="167"/>
    </location>
</feature>
<evidence type="ECO:0000256" key="4">
    <source>
        <dbReference type="SAM" id="SignalP"/>
    </source>
</evidence>
<dbReference type="CDD" id="cd00118">
    <property type="entry name" value="LysM"/>
    <property type="match status" value="1"/>
</dbReference>
<dbReference type="Pfam" id="PF06737">
    <property type="entry name" value="Transglycosylas"/>
    <property type="match status" value="1"/>
</dbReference>
<feature type="signal peptide" evidence="4">
    <location>
        <begin position="1"/>
        <end position="39"/>
    </location>
</feature>
<feature type="domain" description="LysM" evidence="5">
    <location>
        <begin position="174"/>
        <end position="223"/>
    </location>
</feature>
<feature type="region of interest" description="Disordered" evidence="3">
    <location>
        <begin position="123"/>
        <end position="176"/>
    </location>
</feature>
<comment type="caution">
    <text evidence="6">The sequence shown here is derived from an EMBL/GenBank/DDBJ whole genome shotgun (WGS) entry which is preliminary data.</text>
</comment>
<dbReference type="Gene3D" id="3.10.350.10">
    <property type="entry name" value="LysM domain"/>
    <property type="match status" value="1"/>
</dbReference>
<dbReference type="InterPro" id="IPR016047">
    <property type="entry name" value="M23ase_b-sheet_dom"/>
</dbReference>
<dbReference type="PANTHER" id="PTHR21666">
    <property type="entry name" value="PEPTIDASE-RELATED"/>
    <property type="match status" value="1"/>
</dbReference>
<evidence type="ECO:0000259" key="5">
    <source>
        <dbReference type="PROSITE" id="PS51782"/>
    </source>
</evidence>
<comment type="similarity">
    <text evidence="1">Belongs to the transglycosylase family. Rpf subfamily.</text>
</comment>
<dbReference type="InterPro" id="IPR011055">
    <property type="entry name" value="Dup_hybrid_motif"/>
</dbReference>
<dbReference type="SUPFAM" id="SSF54106">
    <property type="entry name" value="LysM domain"/>
    <property type="match status" value="1"/>
</dbReference>
<dbReference type="CDD" id="cd13925">
    <property type="entry name" value="RPF"/>
    <property type="match status" value="1"/>
</dbReference>
<evidence type="ECO:0000256" key="3">
    <source>
        <dbReference type="SAM" id="MobiDB-lite"/>
    </source>
</evidence>
<dbReference type="InterPro" id="IPR023346">
    <property type="entry name" value="Lysozyme-like_dom_sf"/>
</dbReference>
<dbReference type="RefSeq" id="WP_344525705.1">
    <property type="nucleotide sequence ID" value="NZ_BAAAPE010000005.1"/>
</dbReference>
<dbReference type="EMBL" id="BAAAPE010000005">
    <property type="protein sequence ID" value="GAA2068584.1"/>
    <property type="molecule type" value="Genomic_DNA"/>
</dbReference>